<accession>A0A162GUD9</accession>
<organism evidence="1 2">
    <name type="scientific">Urbanus proteus nucleopolyhedrovirus</name>
    <dbReference type="NCBI Taxonomy" id="1675866"/>
    <lineage>
        <taxon>Viruses</taxon>
        <taxon>Viruses incertae sedis</taxon>
        <taxon>Naldaviricetes</taxon>
        <taxon>Lefavirales</taxon>
        <taxon>Baculoviridae</taxon>
        <taxon>Alphabaculovirus</taxon>
        <taxon>Alphabaculovirus urprotei</taxon>
    </lineage>
</organism>
<evidence type="ECO:0000313" key="1">
    <source>
        <dbReference type="EMBL" id="AKR17334.1"/>
    </source>
</evidence>
<sequence>MDTNKIKFANIPIDQYQLYSDKLTDVYVNLTSHSSAKKKKSVVHFKFLMHIAVLNKALIHIKEYLDYYDRLIPTENEIIFNMWANVCTALHEMSRHEAMLYFNNFYESLRSKNNFNFLHNINTQHEIMLVKKQVLNGVVFELNTLICKLVDQYSEIQSMFLSPLPYDMTQKCSTCTNFATVQMSCSHYICSMCCYKDTMFCSSCTTNYLESRVKQENQEAALNETMLNENVAALEPQVILNVLSDQQQIENNFIQQQQYKDMEIFNEQEQTTDTDIQTKTTANKKIEILENKLIKIKTSLCDTIDRLEQTDKNKRCKKINLSLKRVQTVEAKQSSEDEYDFQPKLDKNKPNIRSLDYVRGLKKLRFKRKQQQNRFISKRQFAIKTFKKSTKNHVPMRSFKRILSYDQVCGLQE</sequence>
<keyword evidence="2" id="KW-1185">Reference proteome</keyword>
<proteinExistence type="predicted"/>
<evidence type="ECO:0000313" key="2">
    <source>
        <dbReference type="Proteomes" id="UP000201861"/>
    </source>
</evidence>
<name>A0A162GUD9_9ABAC</name>
<dbReference type="EMBL" id="KR011717">
    <property type="protein sequence ID" value="AKR17334.1"/>
    <property type="molecule type" value="Genomic_DNA"/>
</dbReference>
<protein>
    <submittedName>
        <fullName evidence="1">HOAR</fullName>
    </submittedName>
</protein>
<dbReference type="Proteomes" id="UP000201861">
    <property type="component" value="Segment"/>
</dbReference>
<dbReference type="KEGG" id="vg:27429816"/>
<gene>
    <name evidence="1" type="primary">hoar</name>
</gene>
<dbReference type="RefSeq" id="YP_009249986.1">
    <property type="nucleotide sequence ID" value="NC_029997.2"/>
</dbReference>
<dbReference type="GeneID" id="27429816"/>
<reference evidence="1" key="1">
    <citation type="submission" date="2017-04" db="EMBL/GenBank/DDBJ databases">
        <title>Complete genome sequence of Urbanus proteus nucleopolyhedrovirus (UrprNPV).</title>
        <authorList>
            <person name="Santos E.R."/>
            <person name="Melo F.L."/>
            <person name="Sosa-Gomez D.R."/>
            <person name="Ribeiro B.M."/>
            <person name="Ardisson-Araujo D.M.P."/>
        </authorList>
    </citation>
    <scope>NUCLEOTIDE SEQUENCE [LARGE SCALE GENOMIC DNA]</scope>
    <source>
        <strain evidence="1">Southern Brazil</strain>
    </source>
</reference>